<evidence type="ECO:0000313" key="1">
    <source>
        <dbReference type="EMBL" id="KAI9895996.1"/>
    </source>
</evidence>
<proteinExistence type="predicted"/>
<reference evidence="1" key="1">
    <citation type="submission" date="2022-10" db="EMBL/GenBank/DDBJ databases">
        <title>Complete Genome of Trichothecium roseum strain YXFP-22015, a Plant Pathogen Isolated from Citrus.</title>
        <authorList>
            <person name="Wang Y."/>
            <person name="Zhu L."/>
        </authorList>
    </citation>
    <scope>NUCLEOTIDE SEQUENCE</scope>
    <source>
        <strain evidence="1">YXFP-22015</strain>
    </source>
</reference>
<gene>
    <name evidence="1" type="ORF">N3K66_009065</name>
</gene>
<organism evidence="1 2">
    <name type="scientific">Trichothecium roseum</name>
    <dbReference type="NCBI Taxonomy" id="47278"/>
    <lineage>
        <taxon>Eukaryota</taxon>
        <taxon>Fungi</taxon>
        <taxon>Dikarya</taxon>
        <taxon>Ascomycota</taxon>
        <taxon>Pezizomycotina</taxon>
        <taxon>Sordariomycetes</taxon>
        <taxon>Hypocreomycetidae</taxon>
        <taxon>Hypocreales</taxon>
        <taxon>Hypocreales incertae sedis</taxon>
        <taxon>Trichothecium</taxon>
    </lineage>
</organism>
<name>A0ACC0UQR4_9HYPO</name>
<evidence type="ECO:0000313" key="2">
    <source>
        <dbReference type="Proteomes" id="UP001163324"/>
    </source>
</evidence>
<dbReference type="Proteomes" id="UP001163324">
    <property type="component" value="Chromosome 11"/>
</dbReference>
<comment type="caution">
    <text evidence="1">The sequence shown here is derived from an EMBL/GenBank/DDBJ whole genome shotgun (WGS) entry which is preliminary data.</text>
</comment>
<sequence length="72" mass="8051">MSKPPIRVDEPLFDSTSDFMLCSTANEANEPNEFNEPQGQGNMQSKLDSPSKEIERSTDPGQNTVERNSRGY</sequence>
<protein>
    <submittedName>
        <fullName evidence="1">Uncharacterized protein</fullName>
    </submittedName>
</protein>
<dbReference type="EMBL" id="CM047950">
    <property type="protein sequence ID" value="KAI9895996.1"/>
    <property type="molecule type" value="Genomic_DNA"/>
</dbReference>
<accession>A0ACC0UQR4</accession>
<keyword evidence="2" id="KW-1185">Reference proteome</keyword>